<dbReference type="PANTHER" id="PTHR15829">
    <property type="entry name" value="PROTEIN KINASE PKN/PRK1, EFFECTOR"/>
    <property type="match status" value="1"/>
</dbReference>
<keyword evidence="2" id="KW-0472">Membrane</keyword>
<reference evidence="5" key="1">
    <citation type="submission" date="2025-08" db="UniProtKB">
        <authorList>
            <consortium name="RefSeq"/>
        </authorList>
    </citation>
    <scope>IDENTIFICATION</scope>
    <source>
        <strain evidence="5">J_2021</strain>
        <tissue evidence="5">Erythrocytes</tissue>
    </source>
</reference>
<sequence length="182" mass="21121">MDLNKLKQTKEAKRNTRPHVKSIERYIHRLQFHTSKNMCVLENDFENQLGEFHIKFKGLAGYARLCAGDKYEILINHERQTWKSRGCIHANGKQLWDGEEVVFLPRIAECLSMKQKHGVFRRRAPSIRLSVENALESFVLLSITSDISEEGHKERLALAMSSIYNCLCLICITVYIILHLHV</sequence>
<dbReference type="Pfam" id="PF15903">
    <property type="entry name" value="PL48"/>
    <property type="match status" value="1"/>
</dbReference>
<proteinExistence type="inferred from homology"/>
<evidence type="ECO:0000256" key="2">
    <source>
        <dbReference type="SAM" id="Phobius"/>
    </source>
</evidence>
<protein>
    <submittedName>
        <fullName evidence="5">Rho family-interacting cell polarization regulator 1-like isoform X1</fullName>
    </submittedName>
</protein>
<dbReference type="Proteomes" id="UP000186698">
    <property type="component" value="Chromosome 4S"/>
</dbReference>
<dbReference type="GeneID" id="108715349"/>
<feature type="transmembrane region" description="Helical" evidence="2">
    <location>
        <begin position="156"/>
        <end position="178"/>
    </location>
</feature>
<evidence type="ECO:0000313" key="4">
    <source>
        <dbReference type="Proteomes" id="UP000186698"/>
    </source>
</evidence>
<dbReference type="OrthoDB" id="9999654at2759"/>
<keyword evidence="2" id="KW-1133">Transmembrane helix</keyword>
<dbReference type="KEGG" id="xla:108715349"/>
<name>A0A8J1KJX9_XENLA</name>
<dbReference type="RefSeq" id="XP_041417028.1">
    <property type="nucleotide sequence ID" value="XM_041561094.1"/>
</dbReference>
<accession>A0A8J1KJX9</accession>
<dbReference type="InterPro" id="IPR031780">
    <property type="entry name" value="FAM65_N"/>
</dbReference>
<keyword evidence="2" id="KW-0812">Transmembrane</keyword>
<comment type="similarity">
    <text evidence="1">Belongs to the RIPOR family.</text>
</comment>
<dbReference type="AlphaFoldDB" id="A0A8J1KJX9"/>
<evidence type="ECO:0000256" key="1">
    <source>
        <dbReference type="ARBA" id="ARBA00005744"/>
    </source>
</evidence>
<dbReference type="InterPro" id="IPR026136">
    <property type="entry name" value="RIPOR3"/>
</dbReference>
<dbReference type="PANTHER" id="PTHR15829:SF1">
    <property type="entry name" value="RHO FAMILY-INTERACTING CELL POLARIZATION REGULATOR 1"/>
    <property type="match status" value="1"/>
</dbReference>
<organism evidence="4 5">
    <name type="scientific">Xenopus laevis</name>
    <name type="common">African clawed frog</name>
    <dbReference type="NCBI Taxonomy" id="8355"/>
    <lineage>
        <taxon>Eukaryota</taxon>
        <taxon>Metazoa</taxon>
        <taxon>Chordata</taxon>
        <taxon>Craniata</taxon>
        <taxon>Vertebrata</taxon>
        <taxon>Euteleostomi</taxon>
        <taxon>Amphibia</taxon>
        <taxon>Batrachia</taxon>
        <taxon>Anura</taxon>
        <taxon>Pipoidea</taxon>
        <taxon>Pipidae</taxon>
        <taxon>Xenopodinae</taxon>
        <taxon>Xenopus</taxon>
        <taxon>Xenopus</taxon>
    </lineage>
</organism>
<evidence type="ECO:0000313" key="5">
    <source>
        <dbReference type="RefSeq" id="XP_041417028.1"/>
    </source>
</evidence>
<gene>
    <name evidence="5" type="primary">LOC108715349</name>
</gene>
<keyword evidence="4" id="KW-1185">Reference proteome</keyword>
<feature type="domain" description="FAM65 N-terminal" evidence="3">
    <location>
        <begin position="36"/>
        <end position="114"/>
    </location>
</feature>
<evidence type="ECO:0000259" key="3">
    <source>
        <dbReference type="Pfam" id="PF15903"/>
    </source>
</evidence>